<comment type="caution">
    <text evidence="1">The sequence shown here is derived from an EMBL/GenBank/DDBJ whole genome shotgun (WGS) entry which is preliminary data.</text>
</comment>
<dbReference type="EMBL" id="LYXA01000001">
    <property type="protein sequence ID" value="OBU76971.1"/>
    <property type="molecule type" value="Genomic_DNA"/>
</dbReference>
<organism evidence="1 2">
    <name type="scientific">Cylindrospermopsis raciborskii CS-505</name>
    <dbReference type="NCBI Taxonomy" id="533240"/>
    <lineage>
        <taxon>Bacteria</taxon>
        <taxon>Bacillati</taxon>
        <taxon>Cyanobacteriota</taxon>
        <taxon>Cyanophyceae</taxon>
        <taxon>Nostocales</taxon>
        <taxon>Aphanizomenonaceae</taxon>
        <taxon>Cylindrospermopsis</taxon>
    </lineage>
</organism>
<dbReference type="Gene3D" id="3.40.50.150">
    <property type="entry name" value="Vaccinia Virus protein VP39"/>
    <property type="match status" value="1"/>
</dbReference>
<dbReference type="InterPro" id="IPR029063">
    <property type="entry name" value="SAM-dependent_MTases_sf"/>
</dbReference>
<evidence type="ECO:0000313" key="2">
    <source>
        <dbReference type="Proteomes" id="UP000093903"/>
    </source>
</evidence>
<dbReference type="InterPro" id="IPR008884">
    <property type="entry name" value="TylF_MeTrfase"/>
</dbReference>
<reference evidence="1 2" key="1">
    <citation type="submission" date="2016-05" db="EMBL/GenBank/DDBJ databases">
        <title>First complete genome of the cyanobacterium Cylindrospermopsis raciborskii CS505, containing a circular chromosome and a single extrachromosomal element.</title>
        <authorList>
            <person name="Fuentes J."/>
            <person name="Tamames J."/>
            <person name="Allen E."/>
            <person name="Plominski A."/>
            <person name="Vasquez M."/>
        </authorList>
    </citation>
    <scope>NUCLEOTIDE SEQUENCE [LARGE SCALE GENOMIC DNA]</scope>
    <source>
        <strain evidence="1 2">CS505</strain>
    </source>
</reference>
<dbReference type="SUPFAM" id="SSF53335">
    <property type="entry name" value="S-adenosyl-L-methionine-dependent methyltransferases"/>
    <property type="match status" value="1"/>
</dbReference>
<dbReference type="Pfam" id="PF05711">
    <property type="entry name" value="TylF"/>
    <property type="match status" value="1"/>
</dbReference>
<dbReference type="Proteomes" id="UP000093903">
    <property type="component" value="Unassembled WGS sequence"/>
</dbReference>
<dbReference type="RefSeq" id="WP_006279009.1">
    <property type="nucleotide sequence ID" value="NZ_ACYA01000087.1"/>
</dbReference>
<sequence>MKLLIKSVLQKVGFEIVRKDSMKSFPPDFDEIHCKVIDCVSPYTMTSKERIHALINATRYIIENDIEGDFVECGVWKGGSMMAIAHTLKHFSSDDRDLWLFDTFEGMSNPTKNDVDFSGMDAKTLLGKSEKKKNRSHIWCYSTLDEVKNNLAKTGYRRDKTSFIQGKVEDTIPNTAPDKIALLRLDTDWYESTKHELIHLYPRLVNGGVIIIDDYGYWQGCKKAVDEYIRDNNISILLNRIDFTGRIGVKVPL</sequence>
<dbReference type="AlphaFoldDB" id="A0A853MCF0"/>
<proteinExistence type="predicted"/>
<gene>
    <name evidence="1" type="ORF">A9P98_12185</name>
</gene>
<accession>A0A853MCF0</accession>
<dbReference type="PANTHER" id="PTHR40036:SF1">
    <property type="entry name" value="MACROCIN O-METHYLTRANSFERASE"/>
    <property type="match status" value="1"/>
</dbReference>
<name>A0A853MCF0_9CYAN</name>
<evidence type="ECO:0000313" key="1">
    <source>
        <dbReference type="EMBL" id="OBU76971.1"/>
    </source>
</evidence>
<protein>
    <submittedName>
        <fullName evidence="1">Macrocin O-methyltransferase</fullName>
    </submittedName>
</protein>
<dbReference type="PANTHER" id="PTHR40036">
    <property type="entry name" value="MACROCIN O-METHYLTRANSFERASE"/>
    <property type="match status" value="1"/>
</dbReference>